<dbReference type="SUPFAM" id="SSF52540">
    <property type="entry name" value="P-loop containing nucleoside triphosphate hydrolases"/>
    <property type="match status" value="1"/>
</dbReference>
<feature type="domain" description="Disease resistance N-terminal" evidence="5">
    <location>
        <begin position="5"/>
        <end position="91"/>
    </location>
</feature>
<keyword evidence="1" id="KW-0677">Repeat</keyword>
<proteinExistence type="predicted"/>
<dbReference type="PRINTS" id="PR00364">
    <property type="entry name" value="DISEASERSIST"/>
</dbReference>
<dbReference type="SUPFAM" id="SSF52058">
    <property type="entry name" value="L domain-like"/>
    <property type="match status" value="1"/>
</dbReference>
<dbReference type="Gene3D" id="3.80.10.10">
    <property type="entry name" value="Ribonuclease Inhibitor"/>
    <property type="match status" value="1"/>
</dbReference>
<evidence type="ECO:0000313" key="9">
    <source>
        <dbReference type="Proteomes" id="UP001153076"/>
    </source>
</evidence>
<evidence type="ECO:0000259" key="5">
    <source>
        <dbReference type="Pfam" id="PF18052"/>
    </source>
</evidence>
<evidence type="ECO:0000259" key="6">
    <source>
        <dbReference type="Pfam" id="PF23559"/>
    </source>
</evidence>
<accession>A0A9Q1KFQ0</accession>
<organism evidence="8 9">
    <name type="scientific">Carnegiea gigantea</name>
    <dbReference type="NCBI Taxonomy" id="171969"/>
    <lineage>
        <taxon>Eukaryota</taxon>
        <taxon>Viridiplantae</taxon>
        <taxon>Streptophyta</taxon>
        <taxon>Embryophyta</taxon>
        <taxon>Tracheophyta</taxon>
        <taxon>Spermatophyta</taxon>
        <taxon>Magnoliopsida</taxon>
        <taxon>eudicotyledons</taxon>
        <taxon>Gunneridae</taxon>
        <taxon>Pentapetalae</taxon>
        <taxon>Caryophyllales</taxon>
        <taxon>Cactineae</taxon>
        <taxon>Cactaceae</taxon>
        <taxon>Cactoideae</taxon>
        <taxon>Echinocereeae</taxon>
        <taxon>Carnegiea</taxon>
    </lineage>
</organism>
<evidence type="ECO:0000256" key="1">
    <source>
        <dbReference type="ARBA" id="ARBA00022737"/>
    </source>
</evidence>
<feature type="domain" description="Disease resistance protein winged helix" evidence="6">
    <location>
        <begin position="437"/>
        <end position="509"/>
    </location>
</feature>
<keyword evidence="3" id="KW-0611">Plant defense</keyword>
<dbReference type="InterPro" id="IPR042197">
    <property type="entry name" value="Apaf_helical"/>
</dbReference>
<dbReference type="InterPro" id="IPR055414">
    <property type="entry name" value="LRR_R13L4/SHOC2-like"/>
</dbReference>
<evidence type="ECO:0000259" key="4">
    <source>
        <dbReference type="Pfam" id="PF00931"/>
    </source>
</evidence>
<sequence length="726" mass="83331">MASFVIESIANSLGKLLAAEVEFLAEVTDKVERLNSELVYMKSFLRDVDHKHYNKDIIRRSVSEIRDLAQKAEDVIELYILKVSYKREKPRGLIPWTDLKWLLCCMRDAKTLHSVGSEIDTLITNIKELTGRLQRYDITRLNDELINPYLAFEKTFIDQRRTYSHTEDVVIGLDEHVKKVADQLVNGPQKVVVIHGMGGIGKTTLARKIYNHASLKSKFEGFAWAYVSQQLQHGSVCREILLQLIPRNDKEERKLVKELQDSQLPPKLYDVLKRTKCLVVLDDIWFIEHWNCLKHAFPLNGNFCDSKVLVTTRNSQIFSCYPSHVVYYDEAKFLNPNESWELLEKKADFNKDNAEPRMVEVGEMMLKHCNGHPLAIVVLGGILATKRATGEWQDVCDNLESSLQGDGLYGGVYEVLALSYYELPYHLKSCFLVLGYFPEDFEIPAERLYHLWIAEEIVSPIHDQGGGRRSLEDIAKVCLNELAHRGIVQVISRNVMGDIKMCKLHDLMRYKCLQIAKDENFLLTSVCAKNHEPQQQHPSSCILNDRIRRLAVYVGDSVQDLESLANSTKLPHLKSLLLFPRGRVLYCQSREDIPQSLELLRILDFTGFSSIRLLSSIGTLIFLRYLSLRGSRITELPYEIGNLRSLLILDLRLEGLRLPDVLWKLKSLYQLYLPSSGFWPDENLGYVIEDSKTLCLDKLSNLQIIEGLDLDTVEVKSLQELSKVFQ</sequence>
<evidence type="ECO:0000256" key="2">
    <source>
        <dbReference type="ARBA" id="ARBA00022741"/>
    </source>
</evidence>
<protein>
    <submittedName>
        <fullName evidence="8">Uncharacterized protein</fullName>
    </submittedName>
</protein>
<dbReference type="InterPro" id="IPR036388">
    <property type="entry name" value="WH-like_DNA-bd_sf"/>
</dbReference>
<dbReference type="GO" id="GO:0043531">
    <property type="term" value="F:ADP binding"/>
    <property type="evidence" value="ECO:0007669"/>
    <property type="project" value="InterPro"/>
</dbReference>
<dbReference type="PANTHER" id="PTHR23155">
    <property type="entry name" value="DISEASE RESISTANCE PROTEIN RP"/>
    <property type="match status" value="1"/>
</dbReference>
<reference evidence="8" key="1">
    <citation type="submission" date="2022-04" db="EMBL/GenBank/DDBJ databases">
        <title>Carnegiea gigantea Genome sequencing and assembly v2.</title>
        <authorList>
            <person name="Copetti D."/>
            <person name="Sanderson M.J."/>
            <person name="Burquez A."/>
            <person name="Wojciechowski M.F."/>
        </authorList>
    </citation>
    <scope>NUCLEOTIDE SEQUENCE</scope>
    <source>
        <strain evidence="8">SGP5-SGP5p</strain>
        <tissue evidence="8">Aerial part</tissue>
    </source>
</reference>
<comment type="caution">
    <text evidence="8">The sequence shown here is derived from an EMBL/GenBank/DDBJ whole genome shotgun (WGS) entry which is preliminary data.</text>
</comment>
<dbReference type="Gene3D" id="1.10.10.10">
    <property type="entry name" value="Winged helix-like DNA-binding domain superfamily/Winged helix DNA-binding domain"/>
    <property type="match status" value="1"/>
</dbReference>
<dbReference type="Gene3D" id="3.40.50.300">
    <property type="entry name" value="P-loop containing nucleotide triphosphate hydrolases"/>
    <property type="match status" value="1"/>
</dbReference>
<dbReference type="Proteomes" id="UP001153076">
    <property type="component" value="Unassembled WGS sequence"/>
</dbReference>
<dbReference type="EMBL" id="JAKOGI010000147">
    <property type="protein sequence ID" value="KAJ8442090.1"/>
    <property type="molecule type" value="Genomic_DNA"/>
</dbReference>
<dbReference type="PANTHER" id="PTHR23155:SF1185">
    <property type="entry name" value="DISEASE RESISTANCE RPP8-LIKE PROTEIN 3-RELATED"/>
    <property type="match status" value="1"/>
</dbReference>
<dbReference type="InterPro" id="IPR058922">
    <property type="entry name" value="WHD_DRP"/>
</dbReference>
<dbReference type="InterPro" id="IPR002182">
    <property type="entry name" value="NB-ARC"/>
</dbReference>
<gene>
    <name evidence="8" type="ORF">Cgig2_007928</name>
</gene>
<evidence type="ECO:0000313" key="8">
    <source>
        <dbReference type="EMBL" id="KAJ8442090.1"/>
    </source>
</evidence>
<dbReference type="OrthoDB" id="646178at2759"/>
<dbReference type="InterPro" id="IPR032675">
    <property type="entry name" value="LRR_dom_sf"/>
</dbReference>
<keyword evidence="2" id="KW-0547">Nucleotide-binding</keyword>
<dbReference type="InterPro" id="IPR044974">
    <property type="entry name" value="Disease_R_plants"/>
</dbReference>
<keyword evidence="9" id="KW-1185">Reference proteome</keyword>
<dbReference type="Gene3D" id="1.20.5.4130">
    <property type="match status" value="1"/>
</dbReference>
<dbReference type="FunFam" id="1.10.8.430:FF:000003">
    <property type="entry name" value="Probable disease resistance protein At5g66910"/>
    <property type="match status" value="1"/>
</dbReference>
<dbReference type="CDD" id="cd14798">
    <property type="entry name" value="RX-CC_like"/>
    <property type="match status" value="1"/>
</dbReference>
<feature type="domain" description="Disease resistance R13L4/SHOC-2-like LRR" evidence="7">
    <location>
        <begin position="595"/>
        <end position="721"/>
    </location>
</feature>
<dbReference type="Pfam" id="PF23598">
    <property type="entry name" value="LRR_14"/>
    <property type="match status" value="1"/>
</dbReference>
<evidence type="ECO:0000256" key="3">
    <source>
        <dbReference type="ARBA" id="ARBA00022821"/>
    </source>
</evidence>
<dbReference type="Pfam" id="PF18052">
    <property type="entry name" value="Rx_N"/>
    <property type="match status" value="1"/>
</dbReference>
<dbReference type="InterPro" id="IPR041118">
    <property type="entry name" value="Rx_N"/>
</dbReference>
<dbReference type="AlphaFoldDB" id="A0A9Q1KFQ0"/>
<dbReference type="Pfam" id="PF23559">
    <property type="entry name" value="WHD_DRP"/>
    <property type="match status" value="1"/>
</dbReference>
<dbReference type="Pfam" id="PF00931">
    <property type="entry name" value="NB-ARC"/>
    <property type="match status" value="1"/>
</dbReference>
<name>A0A9Q1KFQ0_9CARY</name>
<dbReference type="FunFam" id="1.10.10.10:FF:000322">
    <property type="entry name" value="Probable disease resistance protein At1g63360"/>
    <property type="match status" value="1"/>
</dbReference>
<evidence type="ECO:0000259" key="7">
    <source>
        <dbReference type="Pfam" id="PF23598"/>
    </source>
</evidence>
<dbReference type="InterPro" id="IPR038005">
    <property type="entry name" value="RX-like_CC"/>
</dbReference>
<dbReference type="InterPro" id="IPR027417">
    <property type="entry name" value="P-loop_NTPase"/>
</dbReference>
<dbReference type="Gene3D" id="1.10.8.430">
    <property type="entry name" value="Helical domain of apoptotic protease-activating factors"/>
    <property type="match status" value="1"/>
</dbReference>
<feature type="domain" description="NB-ARC" evidence="4">
    <location>
        <begin position="174"/>
        <end position="348"/>
    </location>
</feature>
<dbReference type="GO" id="GO:0098542">
    <property type="term" value="P:defense response to other organism"/>
    <property type="evidence" value="ECO:0007669"/>
    <property type="project" value="TreeGrafter"/>
</dbReference>
<dbReference type="FunFam" id="3.40.50.300:FF:001091">
    <property type="entry name" value="Probable disease resistance protein At1g61300"/>
    <property type="match status" value="1"/>
</dbReference>